<reference evidence="2" key="1">
    <citation type="submission" date="2019-04" db="EMBL/GenBank/DDBJ databases">
        <authorList>
            <person name="Alioto T."/>
            <person name="Alioto T."/>
        </authorList>
    </citation>
    <scope>NUCLEOTIDE SEQUENCE [LARGE SCALE GENOMIC DNA]</scope>
</reference>
<comment type="caution">
    <text evidence="2">The sequence shown here is derived from an EMBL/GenBank/DDBJ whole genome shotgun (WGS) entry which is preliminary data.</text>
</comment>
<gene>
    <name evidence="2" type="ORF">MONAX_5E018226</name>
</gene>
<dbReference type="AlphaFoldDB" id="A0A5E4DD04"/>
<organism evidence="2 3">
    <name type="scientific">Marmota monax</name>
    <name type="common">Woodchuck</name>
    <dbReference type="NCBI Taxonomy" id="9995"/>
    <lineage>
        <taxon>Eukaryota</taxon>
        <taxon>Metazoa</taxon>
        <taxon>Chordata</taxon>
        <taxon>Craniata</taxon>
        <taxon>Vertebrata</taxon>
        <taxon>Euteleostomi</taxon>
        <taxon>Mammalia</taxon>
        <taxon>Eutheria</taxon>
        <taxon>Euarchontoglires</taxon>
        <taxon>Glires</taxon>
        <taxon>Rodentia</taxon>
        <taxon>Sciuromorpha</taxon>
        <taxon>Sciuridae</taxon>
        <taxon>Xerinae</taxon>
        <taxon>Marmotini</taxon>
        <taxon>Marmota</taxon>
    </lineage>
</organism>
<protein>
    <submittedName>
        <fullName evidence="2">Uncharacterized protein</fullName>
    </submittedName>
</protein>
<name>A0A5E4DD04_MARMO</name>
<dbReference type="EMBL" id="CABDUW010005933">
    <property type="protein sequence ID" value="VTJ91032.1"/>
    <property type="molecule type" value="Genomic_DNA"/>
</dbReference>
<feature type="non-terminal residue" evidence="2">
    <location>
        <position position="56"/>
    </location>
</feature>
<evidence type="ECO:0000313" key="3">
    <source>
        <dbReference type="Proteomes" id="UP000335636"/>
    </source>
</evidence>
<proteinExistence type="predicted"/>
<feature type="region of interest" description="Disordered" evidence="1">
    <location>
        <begin position="1"/>
        <end position="56"/>
    </location>
</feature>
<feature type="compositionally biased region" description="Basic and acidic residues" evidence="1">
    <location>
        <begin position="16"/>
        <end position="48"/>
    </location>
</feature>
<evidence type="ECO:0000313" key="2">
    <source>
        <dbReference type="EMBL" id="VTJ91032.1"/>
    </source>
</evidence>
<keyword evidence="3" id="KW-1185">Reference proteome</keyword>
<evidence type="ECO:0000256" key="1">
    <source>
        <dbReference type="SAM" id="MobiDB-lite"/>
    </source>
</evidence>
<accession>A0A5E4DD04</accession>
<sequence length="56" mass="6526">MKESGYGNQKRAPHNTRTDKQDKRPRNRHWTNDKQQEDAGETTNRRTDTGQATIAE</sequence>
<dbReference type="Proteomes" id="UP000335636">
    <property type="component" value="Unassembled WGS sequence"/>
</dbReference>